<proteinExistence type="predicted"/>
<dbReference type="Proteomes" id="UP000271162">
    <property type="component" value="Unassembled WGS sequence"/>
</dbReference>
<dbReference type="STRING" id="27835.A0A0N4Y3A2"/>
<reference evidence="1 2" key="2">
    <citation type="submission" date="2018-11" db="EMBL/GenBank/DDBJ databases">
        <authorList>
            <consortium name="Pathogen Informatics"/>
        </authorList>
    </citation>
    <scope>NUCLEOTIDE SEQUENCE [LARGE SCALE GENOMIC DNA]</scope>
</reference>
<evidence type="ECO:0000313" key="2">
    <source>
        <dbReference type="Proteomes" id="UP000271162"/>
    </source>
</evidence>
<reference evidence="3" key="1">
    <citation type="submission" date="2017-02" db="UniProtKB">
        <authorList>
            <consortium name="WormBaseParasite"/>
        </authorList>
    </citation>
    <scope>IDENTIFICATION</scope>
</reference>
<sequence length="107" mass="12113">MEVVLVKIVDSVPTMVTGHTTGYSEPTYDSVPSVELDKLSYKGRRLVLRFSRPLGANGPRKHSLEQCQKWNFAKEGIIFDDEVGTHIEKPPQVEVCPKQCTKKIFHD</sequence>
<dbReference type="InterPro" id="IPR045266">
    <property type="entry name" value="DOH_DOMON"/>
</dbReference>
<dbReference type="PANTHER" id="PTHR36516">
    <property type="entry name" value="PROTEIN CBG04168-RELATED"/>
    <property type="match status" value="1"/>
</dbReference>
<accession>A0A0N4Y3A2</accession>
<name>A0A0N4Y3A2_NIPBR</name>
<dbReference type="EMBL" id="UYSL01020282">
    <property type="protein sequence ID" value="VDL73858.1"/>
    <property type="molecule type" value="Genomic_DNA"/>
</dbReference>
<evidence type="ECO:0000313" key="1">
    <source>
        <dbReference type="EMBL" id="VDL73858.1"/>
    </source>
</evidence>
<keyword evidence="2" id="KW-1185">Reference proteome</keyword>
<dbReference type="PANTHER" id="PTHR36516:SF1">
    <property type="entry name" value="DOMON DOMAIN-CONTAINING PROTEIN"/>
    <property type="match status" value="1"/>
</dbReference>
<protein>
    <submittedName>
        <fullName evidence="3">Velvet domain-containing protein</fullName>
    </submittedName>
</protein>
<dbReference type="WBParaSite" id="NBR_0001026801-mRNA-1">
    <property type="protein sequence ID" value="NBR_0001026801-mRNA-1"/>
    <property type="gene ID" value="NBR_0001026801"/>
</dbReference>
<gene>
    <name evidence="1" type="ORF">NBR_LOCUS10269</name>
</gene>
<evidence type="ECO:0000313" key="3">
    <source>
        <dbReference type="WBParaSite" id="NBR_0001026801-mRNA-1"/>
    </source>
</evidence>
<organism evidence="3">
    <name type="scientific">Nippostrongylus brasiliensis</name>
    <name type="common">Rat hookworm</name>
    <dbReference type="NCBI Taxonomy" id="27835"/>
    <lineage>
        <taxon>Eukaryota</taxon>
        <taxon>Metazoa</taxon>
        <taxon>Ecdysozoa</taxon>
        <taxon>Nematoda</taxon>
        <taxon>Chromadorea</taxon>
        <taxon>Rhabditida</taxon>
        <taxon>Rhabditina</taxon>
        <taxon>Rhabditomorpha</taxon>
        <taxon>Strongyloidea</taxon>
        <taxon>Heligmosomidae</taxon>
        <taxon>Nippostrongylus</taxon>
    </lineage>
</organism>
<dbReference type="CDD" id="cd09631">
    <property type="entry name" value="DOMON_DOH"/>
    <property type="match status" value="1"/>
</dbReference>
<dbReference type="AlphaFoldDB" id="A0A0N4Y3A2"/>